<dbReference type="InterPro" id="IPR011047">
    <property type="entry name" value="Quinoprotein_ADH-like_sf"/>
</dbReference>
<name>A0A382DAV1_9ZZZZ</name>
<evidence type="ECO:0000313" key="1">
    <source>
        <dbReference type="EMBL" id="SVB35395.1"/>
    </source>
</evidence>
<dbReference type="SUPFAM" id="SSF50998">
    <property type="entry name" value="Quinoprotein alcohol dehydrogenase-like"/>
    <property type="match status" value="1"/>
</dbReference>
<organism evidence="1">
    <name type="scientific">marine metagenome</name>
    <dbReference type="NCBI Taxonomy" id="408172"/>
    <lineage>
        <taxon>unclassified sequences</taxon>
        <taxon>metagenomes</taxon>
        <taxon>ecological metagenomes</taxon>
    </lineage>
</organism>
<accession>A0A382DAV1</accession>
<dbReference type="EMBL" id="UINC01038412">
    <property type="protein sequence ID" value="SVB35395.1"/>
    <property type="molecule type" value="Genomic_DNA"/>
</dbReference>
<dbReference type="AlphaFoldDB" id="A0A382DAV1"/>
<proteinExistence type="predicted"/>
<reference evidence="1" key="1">
    <citation type="submission" date="2018-05" db="EMBL/GenBank/DDBJ databases">
        <authorList>
            <person name="Lanie J.A."/>
            <person name="Ng W.-L."/>
            <person name="Kazmierczak K.M."/>
            <person name="Andrzejewski T.M."/>
            <person name="Davidsen T.M."/>
            <person name="Wayne K.J."/>
            <person name="Tettelin H."/>
            <person name="Glass J.I."/>
            <person name="Rusch D."/>
            <person name="Podicherti R."/>
            <person name="Tsui H.-C.T."/>
            <person name="Winkler M.E."/>
        </authorList>
    </citation>
    <scope>NUCLEOTIDE SEQUENCE</scope>
</reference>
<protein>
    <submittedName>
        <fullName evidence="1">Uncharacterized protein</fullName>
    </submittedName>
</protein>
<sequence length="69" mass="7217">GMTADNTPSLFAIDKRTGDRVGTIEIGGATRYGMSSWTHNGHQYIIVQLQDGIAAYGLPAAMPAAGDAH</sequence>
<gene>
    <name evidence="1" type="ORF">METZ01_LOCUS188249</name>
</gene>
<feature type="non-terminal residue" evidence="1">
    <location>
        <position position="1"/>
    </location>
</feature>